<sequence>MDLRKNECSATSTRCNNSWNKNQNSGRSSSVIRLRNIESQQRSAQITLHIEFTHQFYFLWLRIAKKMSTLLFLDEWVDIDERYGEKCSMLVQAICTKRKND</sequence>
<dbReference type="Proteomes" id="UP000617340">
    <property type="component" value="Unassembled WGS sequence"/>
</dbReference>
<comment type="caution">
    <text evidence="1">The sequence shown here is derived from an EMBL/GenBank/DDBJ whole genome shotgun (WGS) entry which is preliminary data.</text>
</comment>
<protein>
    <submittedName>
        <fullName evidence="1">Uncharacterized protein</fullName>
    </submittedName>
</protein>
<proteinExistence type="predicted"/>
<dbReference type="AlphaFoldDB" id="A0A834KM25"/>
<reference evidence="1" key="1">
    <citation type="journal article" date="2020" name="G3 (Bethesda)">
        <title>High-Quality Assemblies for Three Invasive Social Wasps from the &lt;i&gt;Vespula&lt;/i&gt; Genus.</title>
        <authorList>
            <person name="Harrop T.W.R."/>
            <person name="Guhlin J."/>
            <person name="McLaughlin G.M."/>
            <person name="Permina E."/>
            <person name="Stockwell P."/>
            <person name="Gilligan J."/>
            <person name="Le Lec M.F."/>
            <person name="Gruber M.A.M."/>
            <person name="Quinn O."/>
            <person name="Lovegrove M."/>
            <person name="Duncan E.J."/>
            <person name="Remnant E.J."/>
            <person name="Van Eeckhoven J."/>
            <person name="Graham B."/>
            <person name="Knapp R.A."/>
            <person name="Langford K.W."/>
            <person name="Kronenberg Z."/>
            <person name="Press M.O."/>
            <person name="Eacker S.M."/>
            <person name="Wilson-Rankin E.E."/>
            <person name="Purcell J."/>
            <person name="Lester P.J."/>
            <person name="Dearden P.K."/>
        </authorList>
    </citation>
    <scope>NUCLEOTIDE SEQUENCE</scope>
    <source>
        <strain evidence="1">Linc-1</strain>
    </source>
</reference>
<evidence type="ECO:0000313" key="1">
    <source>
        <dbReference type="EMBL" id="KAF7406516.1"/>
    </source>
</evidence>
<name>A0A834KM25_VESGE</name>
<keyword evidence="2" id="KW-1185">Reference proteome</keyword>
<gene>
    <name evidence="1" type="ORF">HZH68_005885</name>
</gene>
<organism evidence="1 2">
    <name type="scientific">Vespula germanica</name>
    <name type="common">German yellow jacket</name>
    <name type="synonym">Paravespula germanica</name>
    <dbReference type="NCBI Taxonomy" id="30212"/>
    <lineage>
        <taxon>Eukaryota</taxon>
        <taxon>Metazoa</taxon>
        <taxon>Ecdysozoa</taxon>
        <taxon>Arthropoda</taxon>
        <taxon>Hexapoda</taxon>
        <taxon>Insecta</taxon>
        <taxon>Pterygota</taxon>
        <taxon>Neoptera</taxon>
        <taxon>Endopterygota</taxon>
        <taxon>Hymenoptera</taxon>
        <taxon>Apocrita</taxon>
        <taxon>Aculeata</taxon>
        <taxon>Vespoidea</taxon>
        <taxon>Vespidae</taxon>
        <taxon>Vespinae</taxon>
        <taxon>Vespula</taxon>
    </lineage>
</organism>
<evidence type="ECO:0000313" key="2">
    <source>
        <dbReference type="Proteomes" id="UP000617340"/>
    </source>
</evidence>
<accession>A0A834KM25</accession>
<dbReference type="EMBL" id="JACSDZ010000004">
    <property type="protein sequence ID" value="KAF7406516.1"/>
    <property type="molecule type" value="Genomic_DNA"/>
</dbReference>